<dbReference type="Gene3D" id="3.40.50.510">
    <property type="entry name" value="Phosphotransferase system, mannose-type IIA component"/>
    <property type="match status" value="1"/>
</dbReference>
<keyword evidence="2" id="KW-0813">Transport</keyword>
<dbReference type="AlphaFoldDB" id="A0A1I6P583"/>
<dbReference type="InterPro" id="IPR036662">
    <property type="entry name" value="PTS_EIIA_man-typ_sf"/>
</dbReference>
<dbReference type="SUPFAM" id="SSF53062">
    <property type="entry name" value="PTS system fructose IIA component-like"/>
    <property type="match status" value="1"/>
</dbReference>
<evidence type="ECO:0000256" key="3">
    <source>
        <dbReference type="ARBA" id="ARBA00022490"/>
    </source>
</evidence>
<keyword evidence="6" id="KW-0598">Phosphotransferase system</keyword>
<gene>
    <name evidence="9" type="ORF">HMI01_01000</name>
    <name evidence="10" type="ORF">SAMN05421668_101208</name>
</gene>
<feature type="domain" description="PTS EIIA type-4" evidence="8">
    <location>
        <begin position="1"/>
        <end position="123"/>
    </location>
</feature>
<evidence type="ECO:0000259" key="8">
    <source>
        <dbReference type="PROSITE" id="PS51096"/>
    </source>
</evidence>
<keyword evidence="5" id="KW-0808">Transferase</keyword>
<dbReference type="CDD" id="cd00006">
    <property type="entry name" value="PTS_IIA_man"/>
    <property type="match status" value="1"/>
</dbReference>
<keyword evidence="12" id="KW-1185">Reference proteome</keyword>
<evidence type="ECO:0000256" key="2">
    <source>
        <dbReference type="ARBA" id="ARBA00022448"/>
    </source>
</evidence>
<evidence type="ECO:0000256" key="5">
    <source>
        <dbReference type="ARBA" id="ARBA00022679"/>
    </source>
</evidence>
<name>A0A1I6P583_9BACI</name>
<accession>A0A1I6P583</accession>
<dbReference type="InterPro" id="IPR051471">
    <property type="entry name" value="Bacterial_PTS_sugar_comp"/>
</dbReference>
<dbReference type="InterPro" id="IPR004701">
    <property type="entry name" value="PTS_EIIA_man-typ"/>
</dbReference>
<dbReference type="Proteomes" id="UP000199139">
    <property type="component" value="Unassembled WGS sequence"/>
</dbReference>
<evidence type="ECO:0000313" key="12">
    <source>
        <dbReference type="Proteomes" id="UP000321773"/>
    </source>
</evidence>
<dbReference type="EMBL" id="BJWJ01000001">
    <property type="protein sequence ID" value="GEM03112.1"/>
    <property type="molecule type" value="Genomic_DNA"/>
</dbReference>
<proteinExistence type="predicted"/>
<organism evidence="10 11">
    <name type="scientific">Halolactibacillus miurensis</name>
    <dbReference type="NCBI Taxonomy" id="306541"/>
    <lineage>
        <taxon>Bacteria</taxon>
        <taxon>Bacillati</taxon>
        <taxon>Bacillota</taxon>
        <taxon>Bacilli</taxon>
        <taxon>Bacillales</taxon>
        <taxon>Bacillaceae</taxon>
        <taxon>Halolactibacillus</taxon>
    </lineage>
</organism>
<protein>
    <submittedName>
        <fullName evidence="9">PTS N-acetylgalactosamine IIA component</fullName>
    </submittedName>
    <submittedName>
        <fullName evidence="10">PTS system, N-acetylgalactosamine-specific IIA component</fullName>
    </submittedName>
</protein>
<evidence type="ECO:0000313" key="9">
    <source>
        <dbReference type="EMBL" id="GEM03112.1"/>
    </source>
</evidence>
<dbReference type="PANTHER" id="PTHR33799">
    <property type="entry name" value="PTS PERMEASE-RELATED-RELATED"/>
    <property type="match status" value="1"/>
</dbReference>
<dbReference type="PANTHER" id="PTHR33799:SF1">
    <property type="entry name" value="PTS SYSTEM MANNOSE-SPECIFIC EIIAB COMPONENT-RELATED"/>
    <property type="match status" value="1"/>
</dbReference>
<comment type="subcellular location">
    <subcellularLocation>
        <location evidence="1">Cytoplasm</location>
    </subcellularLocation>
</comment>
<dbReference type="STRING" id="306541.SAMN05421668_101208"/>
<dbReference type="RefSeq" id="WP_177220592.1">
    <property type="nucleotide sequence ID" value="NZ_BJWJ01000001.1"/>
</dbReference>
<keyword evidence="4" id="KW-0762">Sugar transport</keyword>
<keyword evidence="7" id="KW-0418">Kinase</keyword>
<evidence type="ECO:0000256" key="6">
    <source>
        <dbReference type="ARBA" id="ARBA00022683"/>
    </source>
</evidence>
<evidence type="ECO:0000313" key="10">
    <source>
        <dbReference type="EMBL" id="SFS35345.1"/>
    </source>
</evidence>
<dbReference type="PROSITE" id="PS51096">
    <property type="entry name" value="PTS_EIIA_TYPE_4"/>
    <property type="match status" value="1"/>
</dbReference>
<evidence type="ECO:0000313" key="11">
    <source>
        <dbReference type="Proteomes" id="UP000199139"/>
    </source>
</evidence>
<dbReference type="Proteomes" id="UP000321773">
    <property type="component" value="Unassembled WGS sequence"/>
</dbReference>
<evidence type="ECO:0000256" key="7">
    <source>
        <dbReference type="ARBA" id="ARBA00022777"/>
    </source>
</evidence>
<dbReference type="GO" id="GO:0016301">
    <property type="term" value="F:kinase activity"/>
    <property type="evidence" value="ECO:0007669"/>
    <property type="project" value="UniProtKB-KW"/>
</dbReference>
<dbReference type="GO" id="GO:0005737">
    <property type="term" value="C:cytoplasm"/>
    <property type="evidence" value="ECO:0007669"/>
    <property type="project" value="UniProtKB-SubCell"/>
</dbReference>
<dbReference type="GO" id="GO:0016020">
    <property type="term" value="C:membrane"/>
    <property type="evidence" value="ECO:0007669"/>
    <property type="project" value="InterPro"/>
</dbReference>
<reference evidence="10 11" key="1">
    <citation type="submission" date="2016-10" db="EMBL/GenBank/DDBJ databases">
        <authorList>
            <person name="de Groot N.N."/>
        </authorList>
    </citation>
    <scope>NUCLEOTIDE SEQUENCE [LARGE SCALE GENOMIC DNA]</scope>
    <source>
        <strain evidence="10 11">DSM 17074</strain>
    </source>
</reference>
<dbReference type="InterPro" id="IPR033887">
    <property type="entry name" value="PTS_IIA_man"/>
</dbReference>
<evidence type="ECO:0000256" key="4">
    <source>
        <dbReference type="ARBA" id="ARBA00022597"/>
    </source>
</evidence>
<dbReference type="GO" id="GO:0009401">
    <property type="term" value="P:phosphoenolpyruvate-dependent sugar phosphotransferase system"/>
    <property type="evidence" value="ECO:0007669"/>
    <property type="project" value="UniProtKB-KW"/>
</dbReference>
<reference evidence="9 12" key="2">
    <citation type="submission" date="2019-07" db="EMBL/GenBank/DDBJ databases">
        <title>Whole genome shotgun sequence of Halolactibacillus miurensis NBRC 100873.</title>
        <authorList>
            <person name="Hosoyama A."/>
            <person name="Uohara A."/>
            <person name="Ohji S."/>
            <person name="Ichikawa N."/>
        </authorList>
    </citation>
    <scope>NUCLEOTIDE SEQUENCE [LARGE SCALE GENOMIC DNA]</scope>
    <source>
        <strain evidence="9 12">NBRC 100873</strain>
    </source>
</reference>
<keyword evidence="3" id="KW-0963">Cytoplasm</keyword>
<dbReference type="EMBL" id="FPAI01000001">
    <property type="protein sequence ID" value="SFS35345.1"/>
    <property type="molecule type" value="Genomic_DNA"/>
</dbReference>
<dbReference type="Pfam" id="PF03610">
    <property type="entry name" value="EIIA-man"/>
    <property type="match status" value="1"/>
</dbReference>
<sequence length="141" mass="15227">MAQLIVTGHANFSSGLLSSVKLITGLDEKFTAVDFLESMGAEALNQELQAKIQETNDDVLIFTDLPGGTPFNQSVLIKTTLTDRTIEVVSGTNLPMLVEASMMDQQPIGVLLTSLINTGQDNVMYYQQKSTQKVTASDDGI</sequence>
<evidence type="ECO:0000256" key="1">
    <source>
        <dbReference type="ARBA" id="ARBA00004496"/>
    </source>
</evidence>